<evidence type="ECO:0000256" key="2">
    <source>
        <dbReference type="ARBA" id="ARBA00023002"/>
    </source>
</evidence>
<evidence type="ECO:0000313" key="6">
    <source>
        <dbReference type="Proteomes" id="UP000318509"/>
    </source>
</evidence>
<dbReference type="Proteomes" id="UP000318509">
    <property type="component" value="Unassembled WGS sequence"/>
</dbReference>
<dbReference type="GO" id="GO:0006183">
    <property type="term" value="P:GTP biosynthetic process"/>
    <property type="evidence" value="ECO:0007669"/>
    <property type="project" value="TreeGrafter"/>
</dbReference>
<gene>
    <name evidence="5" type="ORF">E6H00_02290</name>
</gene>
<dbReference type="EMBL" id="VBAK01000052">
    <property type="protein sequence ID" value="TMI92704.1"/>
    <property type="molecule type" value="Genomic_DNA"/>
</dbReference>
<keyword evidence="3" id="KW-0520">NAD</keyword>
<dbReference type="InterPro" id="IPR001093">
    <property type="entry name" value="IMP_DH_GMPRt"/>
</dbReference>
<accession>A0A537KAC3</accession>
<dbReference type="InterPro" id="IPR005992">
    <property type="entry name" value="IMP_DH-rel2"/>
</dbReference>
<dbReference type="CDD" id="cd00381">
    <property type="entry name" value="IMPDH"/>
    <property type="match status" value="1"/>
</dbReference>
<comment type="caution">
    <text evidence="5">The sequence shown here is derived from an EMBL/GenBank/DDBJ whole genome shotgun (WGS) entry which is preliminary data.</text>
</comment>
<name>A0A537KAC3_9BACT</name>
<dbReference type="NCBIfam" id="TIGR01304">
    <property type="entry name" value="IMP_DH_rel_2"/>
    <property type="match status" value="1"/>
</dbReference>
<protein>
    <submittedName>
        <fullName evidence="5">GuaB3 family IMP dehydrogenase-related protein</fullName>
    </submittedName>
</protein>
<evidence type="ECO:0000259" key="4">
    <source>
        <dbReference type="Pfam" id="PF00478"/>
    </source>
</evidence>
<dbReference type="Pfam" id="PF00478">
    <property type="entry name" value="IMPDH"/>
    <property type="match status" value="1"/>
</dbReference>
<dbReference type="SUPFAM" id="SSF51412">
    <property type="entry name" value="Inosine monophosphate dehydrogenase (IMPDH)"/>
    <property type="match status" value="1"/>
</dbReference>
<dbReference type="AlphaFoldDB" id="A0A537KAC3"/>
<dbReference type="Gene3D" id="3.20.20.70">
    <property type="entry name" value="Aldolase class I"/>
    <property type="match status" value="1"/>
</dbReference>
<organism evidence="5 6">
    <name type="scientific">Candidatus Segetimicrobium genomatis</name>
    <dbReference type="NCBI Taxonomy" id="2569760"/>
    <lineage>
        <taxon>Bacteria</taxon>
        <taxon>Bacillati</taxon>
        <taxon>Candidatus Sysuimicrobiota</taxon>
        <taxon>Candidatus Sysuimicrobiia</taxon>
        <taxon>Candidatus Sysuimicrobiales</taxon>
        <taxon>Candidatus Segetimicrobiaceae</taxon>
        <taxon>Candidatus Segetimicrobium</taxon>
    </lineage>
</organism>
<evidence type="ECO:0000256" key="3">
    <source>
        <dbReference type="ARBA" id="ARBA00023027"/>
    </source>
</evidence>
<dbReference type="PANTHER" id="PTHR11911">
    <property type="entry name" value="INOSINE-5-MONOPHOSPHATE DEHYDROGENASE RELATED"/>
    <property type="match status" value="1"/>
</dbReference>
<sequence length="385" mass="40042">MEFIGKGRAARRTYGFDEIALVPASATVDPSDVDLSWRVAERTFALPIVASAMDSVVDVPFAIALSRLGGMAVLNLEGIQTRYAEPGDALDRLAAASPERVVGLMQEVYREPIKDDLVARRIEEIQRGGGVAVVSTTPAQAGRLGPLAAEAGAAVLLVQSTVITEQHRSDRGQALSLRELTAQTEMPVMAGNCVSYEAALQLLEAGVAALFVGVGPGAACTSRKVLGVGVPQATAIVDVAAARAEFERRTGRHVPLVADGGIAVGGDVAKAVACGADAVMLGSLLARAEEAPGRGSHWGMATPHAALPRGTRIQVGTTGTLRDILLGPARVDDGSQNLVEALRTAMGMCGARTLRQMQQAEIIIAPSVSTEGKTFQIAQRVGQGR</sequence>
<dbReference type="InterPro" id="IPR013785">
    <property type="entry name" value="Aldolase_TIM"/>
</dbReference>
<dbReference type="InterPro" id="IPR005990">
    <property type="entry name" value="IMP_DH"/>
</dbReference>
<evidence type="ECO:0000256" key="1">
    <source>
        <dbReference type="ARBA" id="ARBA00005502"/>
    </source>
</evidence>
<keyword evidence="2" id="KW-0560">Oxidoreductase</keyword>
<proteinExistence type="inferred from homology"/>
<dbReference type="SMART" id="SM01240">
    <property type="entry name" value="IMPDH"/>
    <property type="match status" value="1"/>
</dbReference>
<comment type="similarity">
    <text evidence="1">Belongs to the IMPDH/GMPR family.</text>
</comment>
<dbReference type="GO" id="GO:0003938">
    <property type="term" value="F:IMP dehydrogenase activity"/>
    <property type="evidence" value="ECO:0007669"/>
    <property type="project" value="InterPro"/>
</dbReference>
<feature type="domain" description="IMP dehydrogenase/GMP reductase" evidence="4">
    <location>
        <begin position="14"/>
        <end position="364"/>
    </location>
</feature>
<dbReference type="PANTHER" id="PTHR11911:SF85">
    <property type="entry name" value="INOSINE-5'-MONOPHOSPHATE DEHYDROGENASE"/>
    <property type="match status" value="1"/>
</dbReference>
<reference evidence="5 6" key="1">
    <citation type="journal article" date="2019" name="Nat. Microbiol.">
        <title>Mediterranean grassland soil C-N compound turnover is dependent on rainfall and depth, and is mediated by genomically divergent microorganisms.</title>
        <authorList>
            <person name="Diamond S."/>
            <person name="Andeer P.F."/>
            <person name="Li Z."/>
            <person name="Crits-Christoph A."/>
            <person name="Burstein D."/>
            <person name="Anantharaman K."/>
            <person name="Lane K.R."/>
            <person name="Thomas B.C."/>
            <person name="Pan C."/>
            <person name="Northen T.R."/>
            <person name="Banfield J.F."/>
        </authorList>
    </citation>
    <scope>NUCLEOTIDE SEQUENCE [LARGE SCALE GENOMIC DNA]</scope>
    <source>
        <strain evidence="5">NP_3</strain>
    </source>
</reference>
<evidence type="ECO:0000313" key="5">
    <source>
        <dbReference type="EMBL" id="TMI92704.1"/>
    </source>
</evidence>